<accession>A0A1I1NHK2</accession>
<evidence type="ECO:0000313" key="1">
    <source>
        <dbReference type="EMBL" id="SFC94968.1"/>
    </source>
</evidence>
<reference evidence="1 2" key="1">
    <citation type="submission" date="2016-10" db="EMBL/GenBank/DDBJ databases">
        <authorList>
            <person name="de Groot N.N."/>
        </authorList>
    </citation>
    <scope>NUCLEOTIDE SEQUENCE [LARGE SCALE GENOMIC DNA]</scope>
    <source>
        <strain evidence="1 2">CGMCC 1.7056</strain>
    </source>
</reference>
<evidence type="ECO:0000313" key="2">
    <source>
        <dbReference type="Proteomes" id="UP000198832"/>
    </source>
</evidence>
<dbReference type="AlphaFoldDB" id="A0A1I1NHK2"/>
<dbReference type="Proteomes" id="UP000198832">
    <property type="component" value="Unassembled WGS sequence"/>
</dbReference>
<protein>
    <submittedName>
        <fullName evidence="1">Uncharacterized protein</fullName>
    </submittedName>
</protein>
<keyword evidence="2" id="KW-1185">Reference proteome</keyword>
<gene>
    <name evidence="1" type="ORF">SAMN04487968_1166</name>
</gene>
<dbReference type="EMBL" id="FOLB01000016">
    <property type="protein sequence ID" value="SFC94968.1"/>
    <property type="molecule type" value="Genomic_DNA"/>
</dbReference>
<dbReference type="STRING" id="574651.SAMN04487968_1166"/>
<proteinExistence type="predicted"/>
<sequence>MFMGAPAQAAVVYGDVAQASFSTGSQWPVDDRVSCAVSGYWQSDPDASPASTVVLKGKCTTGYNIASADLFLSVEQPGCAFGLEVGEVDGAGDWTKSYSPSCTMPVTELCYKVTTSNWSDFGQGSKEREDCVPWALGAPPAAAANGSCAGFSSTAPHVVSAQAEKNGSGYTFMEGVAFHVDQTVAATYGWLVYAVYDSTHDYNPANSANNLPVPSGQPGVGSMAERFTTTVIPATAGSADALVYAFEGAQVGQEASAVKQRNLVGFGFYKKTSSASTVSYTFDAGTGLVGLTDPARCAFYWGAKIVDRTADSLDEPMGPLTVPSGDPTPPVVEDPVPPAGDGSCDGFSFTDPASWAGAGICVLVKMVGGLIDTVAALPGKIMGLLGDLLESLFVPEDGFLDDRMESIRGKLQGSSPGLYASSVTQLVAGPSVAGCSGVPVHFDLGLGDDSVDDVDFTLGAACAGDELHTAAGICRLVLACGLILSGGLLCVRLVGGSLVPELKELGRGGGDTA</sequence>
<organism evidence="1 2">
    <name type="scientific">Nocardioides terrae</name>
    <dbReference type="NCBI Taxonomy" id="574651"/>
    <lineage>
        <taxon>Bacteria</taxon>
        <taxon>Bacillati</taxon>
        <taxon>Actinomycetota</taxon>
        <taxon>Actinomycetes</taxon>
        <taxon>Propionibacteriales</taxon>
        <taxon>Nocardioidaceae</taxon>
        <taxon>Nocardioides</taxon>
    </lineage>
</organism>
<name>A0A1I1NHK2_9ACTN</name>